<dbReference type="PROSITE" id="PS50850">
    <property type="entry name" value="MFS"/>
    <property type="match status" value="1"/>
</dbReference>
<accession>S2JS70</accession>
<dbReference type="eggNOG" id="KOG2504">
    <property type="taxonomic scope" value="Eukaryota"/>
</dbReference>
<dbReference type="AlphaFoldDB" id="S2JS70"/>
<feature type="transmembrane region" description="Helical" evidence="4">
    <location>
        <begin position="464"/>
        <end position="487"/>
    </location>
</feature>
<dbReference type="InterPro" id="IPR011701">
    <property type="entry name" value="MFS"/>
</dbReference>
<dbReference type="CDD" id="cd17352">
    <property type="entry name" value="MFS_MCT_SLC16"/>
    <property type="match status" value="1"/>
</dbReference>
<dbReference type="OrthoDB" id="5667at2759"/>
<gene>
    <name evidence="6" type="ORF">HMPREF1544_07696</name>
</gene>
<comment type="similarity">
    <text evidence="2">Belongs to the major facilitator superfamily. Monocarboxylate porter (TC 2.A.1.13) family.</text>
</comment>
<dbReference type="InterPro" id="IPR020846">
    <property type="entry name" value="MFS_dom"/>
</dbReference>
<feature type="region of interest" description="Disordered" evidence="3">
    <location>
        <begin position="38"/>
        <end position="58"/>
    </location>
</feature>
<evidence type="ECO:0000256" key="1">
    <source>
        <dbReference type="ARBA" id="ARBA00004141"/>
    </source>
</evidence>
<feature type="transmembrane region" description="Helical" evidence="4">
    <location>
        <begin position="148"/>
        <end position="167"/>
    </location>
</feature>
<evidence type="ECO:0000256" key="2">
    <source>
        <dbReference type="ARBA" id="ARBA00006727"/>
    </source>
</evidence>
<keyword evidence="4" id="KW-1133">Transmembrane helix</keyword>
<reference evidence="7" key="1">
    <citation type="submission" date="2013-05" db="EMBL/GenBank/DDBJ databases">
        <title>The Genome sequence of Mucor circinelloides f. circinelloides 1006PhL.</title>
        <authorList>
            <consortium name="The Broad Institute Genomics Platform"/>
            <person name="Cuomo C."/>
            <person name="Earl A."/>
            <person name="Findley K."/>
            <person name="Lee S.C."/>
            <person name="Walker B."/>
            <person name="Young S."/>
            <person name="Zeng Q."/>
            <person name="Gargeya S."/>
            <person name="Fitzgerald M."/>
            <person name="Haas B."/>
            <person name="Abouelleil A."/>
            <person name="Allen A.W."/>
            <person name="Alvarado L."/>
            <person name="Arachchi H.M."/>
            <person name="Berlin A.M."/>
            <person name="Chapman S.B."/>
            <person name="Gainer-Dewar J."/>
            <person name="Goldberg J."/>
            <person name="Griggs A."/>
            <person name="Gujja S."/>
            <person name="Hansen M."/>
            <person name="Howarth C."/>
            <person name="Imamovic A."/>
            <person name="Ireland A."/>
            <person name="Larimer J."/>
            <person name="McCowan C."/>
            <person name="Murphy C."/>
            <person name="Pearson M."/>
            <person name="Poon T.W."/>
            <person name="Priest M."/>
            <person name="Roberts A."/>
            <person name="Saif S."/>
            <person name="Shea T."/>
            <person name="Sisk P."/>
            <person name="Sykes S."/>
            <person name="Wortman J."/>
            <person name="Nusbaum C."/>
            <person name="Birren B."/>
        </authorList>
    </citation>
    <scope>NUCLEOTIDE SEQUENCE [LARGE SCALE GENOMIC DNA]</scope>
    <source>
        <strain evidence="7">1006PhL</strain>
    </source>
</reference>
<evidence type="ECO:0000313" key="7">
    <source>
        <dbReference type="Proteomes" id="UP000014254"/>
    </source>
</evidence>
<dbReference type="GO" id="GO:0022857">
    <property type="term" value="F:transmembrane transporter activity"/>
    <property type="evidence" value="ECO:0007669"/>
    <property type="project" value="InterPro"/>
</dbReference>
<feature type="transmembrane region" description="Helical" evidence="4">
    <location>
        <begin position="103"/>
        <end position="128"/>
    </location>
</feature>
<dbReference type="Proteomes" id="UP000014254">
    <property type="component" value="Unassembled WGS sequence"/>
</dbReference>
<feature type="transmembrane region" description="Helical" evidence="4">
    <location>
        <begin position="430"/>
        <end position="452"/>
    </location>
</feature>
<protein>
    <recommendedName>
        <fullName evidence="5">Major facilitator superfamily (MFS) profile domain-containing protein</fullName>
    </recommendedName>
</protein>
<dbReference type="Gene3D" id="1.20.1250.20">
    <property type="entry name" value="MFS general substrate transporter like domains"/>
    <property type="match status" value="2"/>
</dbReference>
<dbReference type="EMBL" id="KE124010">
    <property type="protein sequence ID" value="EPB85513.1"/>
    <property type="molecule type" value="Genomic_DNA"/>
</dbReference>
<dbReference type="InterPro" id="IPR050327">
    <property type="entry name" value="Proton-linked_MCT"/>
</dbReference>
<feature type="transmembrane region" description="Helical" evidence="4">
    <location>
        <begin position="304"/>
        <end position="326"/>
    </location>
</feature>
<feature type="transmembrane region" description="Helical" evidence="4">
    <location>
        <begin position="263"/>
        <end position="283"/>
    </location>
</feature>
<keyword evidence="4" id="KW-0472">Membrane</keyword>
<dbReference type="InterPro" id="IPR036259">
    <property type="entry name" value="MFS_trans_sf"/>
</dbReference>
<comment type="subcellular location">
    <subcellularLocation>
        <location evidence="1">Membrane</location>
        <topology evidence="1">Multi-pass membrane protein</topology>
    </subcellularLocation>
</comment>
<name>S2JS70_MUCC1</name>
<feature type="transmembrane region" description="Helical" evidence="4">
    <location>
        <begin position="205"/>
        <end position="226"/>
    </location>
</feature>
<dbReference type="PANTHER" id="PTHR11360">
    <property type="entry name" value="MONOCARBOXYLATE TRANSPORTER"/>
    <property type="match status" value="1"/>
</dbReference>
<feature type="domain" description="Major facilitator superfamily (MFS) profile" evidence="5">
    <location>
        <begin position="104"/>
        <end position="490"/>
    </location>
</feature>
<dbReference type="PANTHER" id="PTHR11360:SF284">
    <property type="entry name" value="EG:103B4.3 PROTEIN-RELATED"/>
    <property type="match status" value="1"/>
</dbReference>
<sequence>MEKKTRYPNEVFAEDVDRLSQRSSLTYDEANDLTLTPYNNNNSNSPAHQASNLEKVSTVKTEKYDPETGGLAVLETHKTNVTIASIIEMPDDAFYNGIPDGGYGWVVAIVGFLINFIMFGTASIWGVFSNAYATTILKDKASTIELMGVGSTLIVCLNVFTPISPLLAPLGARLTMVIGSVIMSLGIILAGFSTEVWHLYLTQGVLFGIGASLVYMSIVAVIPQWFTTKRGTAMGISSAGSGFGGLALSPMVTSLVEKYGLPWTYRIIGLMAFGICFIASLLIRTRLPPGHNKQPIRSPIKLSMFKDVDFVIMLFGVVIALTGYLIPLFYLPKYCSSYGISRADSSNIVGVACAMNAIGRLVLGYFADRIGRLNMYVLASTFAGLICMLLWPFAKTYGSLMAFAVLFGFTCGIYYALAPPITAAVVGPNNISSGLSILFVVSAVAATGPPIASAIQEVTPGNGYIGVQMFSGAVYLFGSLICVLLKLKMTGSLFSNM</sequence>
<feature type="transmembrane region" description="Helical" evidence="4">
    <location>
        <begin position="346"/>
        <end position="366"/>
    </location>
</feature>
<feature type="transmembrane region" description="Helical" evidence="4">
    <location>
        <begin position="373"/>
        <end position="394"/>
    </location>
</feature>
<feature type="transmembrane region" description="Helical" evidence="4">
    <location>
        <begin position="400"/>
        <end position="418"/>
    </location>
</feature>
<dbReference type="GO" id="GO:0016020">
    <property type="term" value="C:membrane"/>
    <property type="evidence" value="ECO:0007669"/>
    <property type="project" value="UniProtKB-SubCell"/>
</dbReference>
<proteinExistence type="inferred from homology"/>
<dbReference type="VEuPathDB" id="FungiDB:HMPREF1544_07696"/>
<organism evidence="6 7">
    <name type="scientific">Mucor circinelloides f. circinelloides (strain 1006PhL)</name>
    <name type="common">Mucormycosis agent</name>
    <name type="synonym">Calyptromyces circinelloides</name>
    <dbReference type="NCBI Taxonomy" id="1220926"/>
    <lineage>
        <taxon>Eukaryota</taxon>
        <taxon>Fungi</taxon>
        <taxon>Fungi incertae sedis</taxon>
        <taxon>Mucoromycota</taxon>
        <taxon>Mucoromycotina</taxon>
        <taxon>Mucoromycetes</taxon>
        <taxon>Mucorales</taxon>
        <taxon>Mucorineae</taxon>
        <taxon>Mucoraceae</taxon>
        <taxon>Mucor</taxon>
    </lineage>
</organism>
<dbReference type="OMA" id="FGTASIW"/>
<dbReference type="SUPFAM" id="SSF103473">
    <property type="entry name" value="MFS general substrate transporter"/>
    <property type="match status" value="1"/>
</dbReference>
<feature type="transmembrane region" description="Helical" evidence="4">
    <location>
        <begin position="174"/>
        <end position="193"/>
    </location>
</feature>
<evidence type="ECO:0000256" key="4">
    <source>
        <dbReference type="SAM" id="Phobius"/>
    </source>
</evidence>
<evidence type="ECO:0000313" key="6">
    <source>
        <dbReference type="EMBL" id="EPB85513.1"/>
    </source>
</evidence>
<dbReference type="InParanoid" id="S2JS70"/>
<feature type="transmembrane region" description="Helical" evidence="4">
    <location>
        <begin position="233"/>
        <end position="251"/>
    </location>
</feature>
<evidence type="ECO:0000259" key="5">
    <source>
        <dbReference type="PROSITE" id="PS50850"/>
    </source>
</evidence>
<keyword evidence="4" id="KW-0812">Transmembrane</keyword>
<evidence type="ECO:0000256" key="3">
    <source>
        <dbReference type="SAM" id="MobiDB-lite"/>
    </source>
</evidence>
<dbReference type="Pfam" id="PF07690">
    <property type="entry name" value="MFS_1"/>
    <property type="match status" value="1"/>
</dbReference>
<keyword evidence="7" id="KW-1185">Reference proteome</keyword>